<proteinExistence type="inferred from homology"/>
<dbReference type="Proteomes" id="UP001152320">
    <property type="component" value="Chromosome 18"/>
</dbReference>
<dbReference type="InterPro" id="IPR017981">
    <property type="entry name" value="GPCR_2-like_7TM"/>
</dbReference>
<dbReference type="OrthoDB" id="16753at2759"/>
<evidence type="ECO:0000256" key="8">
    <source>
        <dbReference type="ARBA" id="ARBA00023170"/>
    </source>
</evidence>
<evidence type="ECO:0000256" key="7">
    <source>
        <dbReference type="ARBA" id="ARBA00023136"/>
    </source>
</evidence>
<dbReference type="SMART" id="SM00008">
    <property type="entry name" value="HormR"/>
    <property type="match status" value="1"/>
</dbReference>
<evidence type="ECO:0000313" key="14">
    <source>
        <dbReference type="EMBL" id="KAJ8024980.1"/>
    </source>
</evidence>
<dbReference type="InterPro" id="IPR036445">
    <property type="entry name" value="GPCR_2_extracell_dom_sf"/>
</dbReference>
<keyword evidence="8 14" id="KW-0675">Receptor</keyword>
<dbReference type="PROSITE" id="PS00649">
    <property type="entry name" value="G_PROTEIN_RECEP_F2_1"/>
    <property type="match status" value="1"/>
</dbReference>
<dbReference type="InterPro" id="IPR017983">
    <property type="entry name" value="GPCR_2_secretin-like_CS"/>
</dbReference>
<dbReference type="GO" id="GO:0008528">
    <property type="term" value="F:G protein-coupled peptide receptor activity"/>
    <property type="evidence" value="ECO:0007669"/>
    <property type="project" value="TreeGrafter"/>
</dbReference>
<feature type="domain" description="G-protein coupled receptors family 2 profile 1" evidence="12">
    <location>
        <begin position="44"/>
        <end position="126"/>
    </location>
</feature>
<dbReference type="GO" id="GO:0007189">
    <property type="term" value="P:adenylate cyclase-activating G protein-coupled receptor signaling pathway"/>
    <property type="evidence" value="ECO:0007669"/>
    <property type="project" value="TreeGrafter"/>
</dbReference>
<comment type="subcellular location">
    <subcellularLocation>
        <location evidence="1">Cell membrane</location>
        <topology evidence="1">Multi-pass membrane protein</topology>
    </subcellularLocation>
</comment>
<dbReference type="PANTHER" id="PTHR45620:SF42">
    <property type="entry name" value="G-PROTEIN COUPLED RECEPTOR SEB-2"/>
    <property type="match status" value="1"/>
</dbReference>
<feature type="transmembrane region" description="Helical" evidence="11">
    <location>
        <begin position="321"/>
        <end position="339"/>
    </location>
</feature>
<name>A0A9Q1BFT7_HOLLE</name>
<feature type="transmembrane region" description="Helical" evidence="11">
    <location>
        <begin position="169"/>
        <end position="190"/>
    </location>
</feature>
<feature type="transmembrane region" description="Helical" evidence="11">
    <location>
        <begin position="351"/>
        <end position="375"/>
    </location>
</feature>
<dbReference type="PRINTS" id="PR00249">
    <property type="entry name" value="GPCRSECRETIN"/>
</dbReference>
<dbReference type="GO" id="GO:0005886">
    <property type="term" value="C:plasma membrane"/>
    <property type="evidence" value="ECO:0007669"/>
    <property type="project" value="UniProtKB-SubCell"/>
</dbReference>
<evidence type="ECO:0000256" key="2">
    <source>
        <dbReference type="ARBA" id="ARBA00005314"/>
    </source>
</evidence>
<evidence type="ECO:0000256" key="3">
    <source>
        <dbReference type="ARBA" id="ARBA00022475"/>
    </source>
</evidence>
<protein>
    <submittedName>
        <fullName evidence="14">Calcitonin gene-related peptide type 1 receptor</fullName>
    </submittedName>
</protein>
<feature type="transmembrane region" description="Helical" evidence="11">
    <location>
        <begin position="279"/>
        <end position="300"/>
    </location>
</feature>
<evidence type="ECO:0000256" key="5">
    <source>
        <dbReference type="ARBA" id="ARBA00022989"/>
    </source>
</evidence>
<dbReference type="PROSITE" id="PS50261">
    <property type="entry name" value="G_PROTEIN_RECEP_F2_4"/>
    <property type="match status" value="1"/>
</dbReference>
<evidence type="ECO:0000256" key="11">
    <source>
        <dbReference type="SAM" id="Phobius"/>
    </source>
</evidence>
<sequence length="440" mass="50216">MTSAMNYSHHWESYIYNLLNCETLPYDEDATDKQLNAWTKRRDECCERIDNEAPPDGIHCPLVWDTWDCWNWTEPGTELEQTCPWWIPQSNPSRNAVKICTADGQWYEHPETNDSWTNYTNCQYSQSTIHVAIFYTGYSISVLSLCFALFIFTYFQSLGCPRVTIHKNLFISFILSGISNITWHITIIIASSIRDSETPCRIAFIMAQFFVLCNYFWMLSEGLYLHTVIVVAVFSENHNLFFYYIVGWVLPLVPAGVLLTLLLTHGGGTCWSEAQEIEWVIGGTIIAVLLTNAGLLLNIVRVLVTKLRATPSQGARTYVRAVRATIILLPLMGLHYIIIPVRPKNNAVAEIIYDCLIAFLFSFQGLFVACIFCFFNGEVINKLHRSIRNFTLVHYSHNANLHNAHGTDGPSETQVSLRCRLGQNADQKKMAVELAVQKKW</sequence>
<dbReference type="SUPFAM" id="SSF111418">
    <property type="entry name" value="Hormone receptor domain"/>
    <property type="match status" value="1"/>
</dbReference>
<evidence type="ECO:0000259" key="13">
    <source>
        <dbReference type="PROSITE" id="PS50261"/>
    </source>
</evidence>
<evidence type="ECO:0000256" key="4">
    <source>
        <dbReference type="ARBA" id="ARBA00022692"/>
    </source>
</evidence>
<comment type="similarity">
    <text evidence="2">Belongs to the G-protein coupled receptor 2 family.</text>
</comment>
<dbReference type="Pfam" id="PF02793">
    <property type="entry name" value="HRM"/>
    <property type="match status" value="1"/>
</dbReference>
<dbReference type="CDD" id="cd15041">
    <property type="entry name" value="7tmB1_hormone_R"/>
    <property type="match status" value="1"/>
</dbReference>
<feature type="domain" description="G-protein coupled receptors family 2 profile 2" evidence="13">
    <location>
        <begin position="130"/>
        <end position="376"/>
    </location>
</feature>
<dbReference type="PANTHER" id="PTHR45620">
    <property type="entry name" value="PDF RECEPTOR-LIKE PROTEIN-RELATED"/>
    <property type="match status" value="1"/>
</dbReference>
<evidence type="ECO:0000256" key="6">
    <source>
        <dbReference type="ARBA" id="ARBA00023040"/>
    </source>
</evidence>
<dbReference type="InterPro" id="IPR001879">
    <property type="entry name" value="GPCR_2_extracellular_dom"/>
</dbReference>
<evidence type="ECO:0000256" key="1">
    <source>
        <dbReference type="ARBA" id="ARBA00004651"/>
    </source>
</evidence>
<keyword evidence="9" id="KW-0325">Glycoprotein</keyword>
<evidence type="ECO:0000256" key="10">
    <source>
        <dbReference type="ARBA" id="ARBA00023224"/>
    </source>
</evidence>
<feature type="transmembrane region" description="Helical" evidence="11">
    <location>
        <begin position="132"/>
        <end position="157"/>
    </location>
</feature>
<keyword evidence="5 11" id="KW-1133">Transmembrane helix</keyword>
<dbReference type="GO" id="GO:0007166">
    <property type="term" value="P:cell surface receptor signaling pathway"/>
    <property type="evidence" value="ECO:0007669"/>
    <property type="project" value="InterPro"/>
</dbReference>
<feature type="transmembrane region" description="Helical" evidence="11">
    <location>
        <begin position="241"/>
        <end position="264"/>
    </location>
</feature>
<dbReference type="Gene3D" id="4.10.1240.10">
    <property type="entry name" value="GPCR, family 2, extracellular hormone receptor domain"/>
    <property type="match status" value="1"/>
</dbReference>
<dbReference type="Pfam" id="PF00002">
    <property type="entry name" value="7tm_2"/>
    <property type="match status" value="1"/>
</dbReference>
<dbReference type="AlphaFoldDB" id="A0A9Q1BFT7"/>
<dbReference type="PROSITE" id="PS50227">
    <property type="entry name" value="G_PROTEIN_RECEP_F2_3"/>
    <property type="match status" value="1"/>
</dbReference>
<evidence type="ECO:0000256" key="9">
    <source>
        <dbReference type="ARBA" id="ARBA00023180"/>
    </source>
</evidence>
<keyword evidence="6" id="KW-0297">G-protein coupled receptor</keyword>
<comment type="caution">
    <text evidence="14">The sequence shown here is derived from an EMBL/GenBank/DDBJ whole genome shotgun (WGS) entry which is preliminary data.</text>
</comment>
<keyword evidence="4 11" id="KW-0812">Transmembrane</keyword>
<keyword evidence="10" id="KW-0807">Transducer</keyword>
<dbReference type="InterPro" id="IPR000832">
    <property type="entry name" value="GPCR_2_secretin-like"/>
</dbReference>
<dbReference type="Gene3D" id="1.20.1070.10">
    <property type="entry name" value="Rhodopsin 7-helix transmembrane proteins"/>
    <property type="match status" value="1"/>
</dbReference>
<organism evidence="14 15">
    <name type="scientific">Holothuria leucospilota</name>
    <name type="common">Black long sea cucumber</name>
    <name type="synonym">Mertensiothuria leucospilota</name>
    <dbReference type="NCBI Taxonomy" id="206669"/>
    <lineage>
        <taxon>Eukaryota</taxon>
        <taxon>Metazoa</taxon>
        <taxon>Echinodermata</taxon>
        <taxon>Eleutherozoa</taxon>
        <taxon>Echinozoa</taxon>
        <taxon>Holothuroidea</taxon>
        <taxon>Aspidochirotacea</taxon>
        <taxon>Aspidochirotida</taxon>
        <taxon>Holothuriidae</taxon>
        <taxon>Holothuria</taxon>
    </lineage>
</organism>
<keyword evidence="7 11" id="KW-0472">Membrane</keyword>
<evidence type="ECO:0000259" key="12">
    <source>
        <dbReference type="PROSITE" id="PS50227"/>
    </source>
</evidence>
<reference evidence="14" key="1">
    <citation type="submission" date="2021-10" db="EMBL/GenBank/DDBJ databases">
        <title>Tropical sea cucumber genome reveals ecological adaptation and Cuvierian tubules defense mechanism.</title>
        <authorList>
            <person name="Chen T."/>
        </authorList>
    </citation>
    <scope>NUCLEOTIDE SEQUENCE</scope>
    <source>
        <strain evidence="14">Nanhai2018</strain>
        <tissue evidence="14">Muscle</tissue>
    </source>
</reference>
<gene>
    <name evidence="14" type="ORF">HOLleu_35054</name>
</gene>
<keyword evidence="15" id="KW-1185">Reference proteome</keyword>
<dbReference type="InterPro" id="IPR050332">
    <property type="entry name" value="GPCR_2"/>
</dbReference>
<keyword evidence="3" id="KW-1003">Cell membrane</keyword>
<accession>A0A9Q1BFT7</accession>
<evidence type="ECO:0000313" key="15">
    <source>
        <dbReference type="Proteomes" id="UP001152320"/>
    </source>
</evidence>
<feature type="transmembrane region" description="Helical" evidence="11">
    <location>
        <begin position="202"/>
        <end position="234"/>
    </location>
</feature>
<dbReference type="EMBL" id="JAIZAY010000018">
    <property type="protein sequence ID" value="KAJ8024980.1"/>
    <property type="molecule type" value="Genomic_DNA"/>
</dbReference>